<sequence>MLDAQIIKRKGSELDLAVKHLEILSSQSDILVFDRGYPSHWLIGLLMKENYKFCFRLSTAWKDAVELVKSNNSDIDFTLKRRSNRDLSKIREYDIPLEIKGLRLVCIELSSGEKEVLLTNLTNRKNFTLNDLKQLYHMRWSVEEGFKSFKKSLHLEQFTGKTTIAIKQDFYAKVFMLNLSSMIRTQAINSNIKSTKNRKYKQQANKTQSLAKLKDFFLDIIYSSTPKVFITKLIEILSKRLEIIRPGRSFKRPDTSIRRRHKGLTSKGI</sequence>
<dbReference type="SUPFAM" id="SSF53098">
    <property type="entry name" value="Ribonuclease H-like"/>
    <property type="match status" value="1"/>
</dbReference>
<dbReference type="InterPro" id="IPR002559">
    <property type="entry name" value="Transposase_11"/>
</dbReference>
<comment type="caution">
    <text evidence="2">The sequence shown here is derived from an EMBL/GenBank/DDBJ whole genome shotgun (WGS) entry which is preliminary data.</text>
</comment>
<name>W7YC32_9BACT</name>
<keyword evidence="3" id="KW-1185">Reference proteome</keyword>
<accession>W7YC32</accession>
<dbReference type="EMBL" id="BAMD01000244">
    <property type="protein sequence ID" value="GAF06032.1"/>
    <property type="molecule type" value="Genomic_DNA"/>
</dbReference>
<dbReference type="GO" id="GO:0006313">
    <property type="term" value="P:DNA transposition"/>
    <property type="evidence" value="ECO:0007669"/>
    <property type="project" value="InterPro"/>
</dbReference>
<dbReference type="GO" id="GO:0004803">
    <property type="term" value="F:transposase activity"/>
    <property type="evidence" value="ECO:0007669"/>
    <property type="project" value="InterPro"/>
</dbReference>
<dbReference type="Pfam" id="PF01609">
    <property type="entry name" value="DDE_Tnp_1"/>
    <property type="match status" value="1"/>
</dbReference>
<dbReference type="InterPro" id="IPR012337">
    <property type="entry name" value="RNaseH-like_sf"/>
</dbReference>
<dbReference type="PANTHER" id="PTHR33258:SF1">
    <property type="entry name" value="TRANSPOSASE INSL FOR INSERTION SEQUENCE ELEMENT IS186A-RELATED"/>
    <property type="match status" value="1"/>
</dbReference>
<dbReference type="PANTHER" id="PTHR33258">
    <property type="entry name" value="TRANSPOSASE INSL FOR INSERTION SEQUENCE ELEMENT IS186A-RELATED"/>
    <property type="match status" value="1"/>
</dbReference>
<feature type="domain" description="Transposase IS4-like" evidence="1">
    <location>
        <begin position="2"/>
        <end position="179"/>
    </location>
</feature>
<dbReference type="eggNOG" id="COG3385">
    <property type="taxonomic scope" value="Bacteria"/>
</dbReference>
<gene>
    <name evidence="2" type="ORF">JCM21142_134800</name>
</gene>
<reference evidence="2 3" key="1">
    <citation type="journal article" date="2014" name="Genome Announc.">
        <title>Draft Genome Sequence of Cytophaga fermentans JCM 21142T, a Facultative Anaerobe Isolated from Marine Mud.</title>
        <authorList>
            <person name="Starns D."/>
            <person name="Oshima K."/>
            <person name="Suda W."/>
            <person name="Iino T."/>
            <person name="Yuki M."/>
            <person name="Inoue J."/>
            <person name="Kitamura K."/>
            <person name="Iida T."/>
            <person name="Darby A."/>
            <person name="Hattori M."/>
            <person name="Ohkuma M."/>
        </authorList>
    </citation>
    <scope>NUCLEOTIDE SEQUENCE [LARGE SCALE GENOMIC DNA]</scope>
    <source>
        <strain evidence="2 3">JCM 21142</strain>
    </source>
</reference>
<proteinExistence type="predicted"/>
<dbReference type="GO" id="GO:0003677">
    <property type="term" value="F:DNA binding"/>
    <property type="evidence" value="ECO:0007669"/>
    <property type="project" value="InterPro"/>
</dbReference>
<dbReference type="Proteomes" id="UP000019402">
    <property type="component" value="Unassembled WGS sequence"/>
</dbReference>
<evidence type="ECO:0000313" key="3">
    <source>
        <dbReference type="Proteomes" id="UP000019402"/>
    </source>
</evidence>
<dbReference type="Gene3D" id="3.90.350.10">
    <property type="entry name" value="Transposase Inhibitor Protein From Tn5, Chain A, domain 1"/>
    <property type="match status" value="1"/>
</dbReference>
<dbReference type="AlphaFoldDB" id="W7YC32"/>
<protein>
    <submittedName>
        <fullName evidence="2">Transposase</fullName>
    </submittedName>
</protein>
<organism evidence="2 3">
    <name type="scientific">Saccharicrinis fermentans DSM 9555 = JCM 21142</name>
    <dbReference type="NCBI Taxonomy" id="869213"/>
    <lineage>
        <taxon>Bacteria</taxon>
        <taxon>Pseudomonadati</taxon>
        <taxon>Bacteroidota</taxon>
        <taxon>Bacteroidia</taxon>
        <taxon>Marinilabiliales</taxon>
        <taxon>Marinilabiliaceae</taxon>
        <taxon>Saccharicrinis</taxon>
    </lineage>
</organism>
<evidence type="ECO:0000313" key="2">
    <source>
        <dbReference type="EMBL" id="GAF06032.1"/>
    </source>
</evidence>
<dbReference type="STRING" id="869213.GCA_000517085_02628"/>
<evidence type="ECO:0000259" key="1">
    <source>
        <dbReference type="Pfam" id="PF01609"/>
    </source>
</evidence>